<feature type="signal peptide" evidence="1">
    <location>
        <begin position="1"/>
        <end position="26"/>
    </location>
</feature>
<name>A0A443S9Q6_9ACAR</name>
<dbReference type="VEuPathDB" id="VectorBase:LDEU007800"/>
<dbReference type="Gene3D" id="3.40.50.1000">
    <property type="entry name" value="HAD superfamily/HAD-like"/>
    <property type="match status" value="1"/>
</dbReference>
<proteinExistence type="predicted"/>
<dbReference type="EMBL" id="NCKV01005176">
    <property type="protein sequence ID" value="RWS24240.1"/>
    <property type="molecule type" value="Genomic_DNA"/>
</dbReference>
<dbReference type="OrthoDB" id="40579at2759"/>
<feature type="chain" id="PRO_5019474704" evidence="1">
    <location>
        <begin position="27"/>
        <end position="168"/>
    </location>
</feature>
<dbReference type="GO" id="GO:0016791">
    <property type="term" value="F:phosphatase activity"/>
    <property type="evidence" value="ECO:0007669"/>
    <property type="project" value="TreeGrafter"/>
</dbReference>
<dbReference type="InterPro" id="IPR036412">
    <property type="entry name" value="HAD-like_sf"/>
</dbReference>
<protein>
    <submittedName>
        <fullName evidence="2">Pseudouridine-5'-phosphatase-like isoform X2</fullName>
    </submittedName>
</protein>
<dbReference type="Proteomes" id="UP000288716">
    <property type="component" value="Unassembled WGS sequence"/>
</dbReference>
<keyword evidence="3" id="KW-1185">Reference proteome</keyword>
<dbReference type="Pfam" id="PF13419">
    <property type="entry name" value="HAD_2"/>
    <property type="match status" value="1"/>
</dbReference>
<organism evidence="2 3">
    <name type="scientific">Leptotrombidium deliense</name>
    <dbReference type="NCBI Taxonomy" id="299467"/>
    <lineage>
        <taxon>Eukaryota</taxon>
        <taxon>Metazoa</taxon>
        <taxon>Ecdysozoa</taxon>
        <taxon>Arthropoda</taxon>
        <taxon>Chelicerata</taxon>
        <taxon>Arachnida</taxon>
        <taxon>Acari</taxon>
        <taxon>Acariformes</taxon>
        <taxon>Trombidiformes</taxon>
        <taxon>Prostigmata</taxon>
        <taxon>Anystina</taxon>
        <taxon>Parasitengona</taxon>
        <taxon>Trombiculoidea</taxon>
        <taxon>Trombiculidae</taxon>
        <taxon>Leptotrombidium</taxon>
    </lineage>
</organism>
<dbReference type="InterPro" id="IPR041492">
    <property type="entry name" value="HAD_2"/>
</dbReference>
<evidence type="ECO:0000313" key="3">
    <source>
        <dbReference type="Proteomes" id="UP000288716"/>
    </source>
</evidence>
<dbReference type="PANTHER" id="PTHR18901:SF38">
    <property type="entry name" value="PSEUDOURIDINE-5'-PHOSPHATASE"/>
    <property type="match status" value="1"/>
</dbReference>
<dbReference type="STRING" id="299467.A0A443S9Q6"/>
<evidence type="ECO:0000256" key="1">
    <source>
        <dbReference type="SAM" id="SignalP"/>
    </source>
</evidence>
<sequence length="168" mass="19180">MPSKLFITSAYFVLNVICLQPRFSVAQQKVFKPVTHAVFDLDGTLIDTESCYKDAANAVTSRYGMEFTWENKSKLMGTNLRKNSDLIVNAFHLPMTGKEFYDEVMSEFSVLIKNVPFMPGAERIIQYFHSNNIPIGLCTASRNDSYYIKVEHFGDFFKPGNYFDVVVV</sequence>
<dbReference type="Gene3D" id="1.10.150.240">
    <property type="entry name" value="Putative phosphatase, domain 2"/>
    <property type="match status" value="1"/>
</dbReference>
<gene>
    <name evidence="2" type="ORF">B4U80_06088</name>
</gene>
<keyword evidence="1" id="KW-0732">Signal</keyword>
<comment type="caution">
    <text evidence="2">The sequence shown here is derived from an EMBL/GenBank/DDBJ whole genome shotgun (WGS) entry which is preliminary data.</text>
</comment>
<accession>A0A443S9Q6</accession>
<dbReference type="AlphaFoldDB" id="A0A443S9Q6"/>
<dbReference type="InterPro" id="IPR023214">
    <property type="entry name" value="HAD_sf"/>
</dbReference>
<dbReference type="PANTHER" id="PTHR18901">
    <property type="entry name" value="2-DEOXYGLUCOSE-6-PHOSPHATE PHOSPHATASE 2"/>
    <property type="match status" value="1"/>
</dbReference>
<reference evidence="2 3" key="1">
    <citation type="journal article" date="2018" name="Gigascience">
        <title>Genomes of trombidid mites reveal novel predicted allergens and laterally-transferred genes associated with secondary metabolism.</title>
        <authorList>
            <person name="Dong X."/>
            <person name="Chaisiri K."/>
            <person name="Xia D."/>
            <person name="Armstrong S.D."/>
            <person name="Fang Y."/>
            <person name="Donnelly M.J."/>
            <person name="Kadowaki T."/>
            <person name="McGarry J.W."/>
            <person name="Darby A.C."/>
            <person name="Makepeace B.L."/>
        </authorList>
    </citation>
    <scope>NUCLEOTIDE SEQUENCE [LARGE SCALE GENOMIC DNA]</scope>
    <source>
        <strain evidence="2">UoL-UT</strain>
    </source>
</reference>
<feature type="non-terminal residue" evidence="2">
    <location>
        <position position="168"/>
    </location>
</feature>
<dbReference type="InterPro" id="IPR023198">
    <property type="entry name" value="PGP-like_dom2"/>
</dbReference>
<dbReference type="SUPFAM" id="SSF56784">
    <property type="entry name" value="HAD-like"/>
    <property type="match status" value="1"/>
</dbReference>
<evidence type="ECO:0000313" key="2">
    <source>
        <dbReference type="EMBL" id="RWS24240.1"/>
    </source>
</evidence>